<dbReference type="OrthoDB" id="9957434at2"/>
<sequence length="64" mass="7254">MRRWEVVRRPDGSVGVVVTPYMRWTCTVPRSVALLRTWAQRAGETELAEALGDELVHMAENGWG</sequence>
<evidence type="ECO:0000313" key="2">
    <source>
        <dbReference type="Proteomes" id="UP000070258"/>
    </source>
</evidence>
<proteinExistence type="predicted"/>
<name>A0A138ATY9_9ACTN</name>
<protein>
    <submittedName>
        <fullName evidence="1">Uncharacterized protein</fullName>
    </submittedName>
</protein>
<dbReference type="Proteomes" id="UP000070258">
    <property type="component" value="Unassembled WGS sequence"/>
</dbReference>
<evidence type="ECO:0000313" key="1">
    <source>
        <dbReference type="EMBL" id="KXP13915.1"/>
    </source>
</evidence>
<dbReference type="STRING" id="239498.AXK60_22695"/>
<dbReference type="EMBL" id="LSRF01000009">
    <property type="protein sequence ID" value="KXP13915.1"/>
    <property type="molecule type" value="Genomic_DNA"/>
</dbReference>
<accession>A0A138ATY9</accession>
<organism evidence="1 2">
    <name type="scientific">Tsukamurella pseudospumae</name>
    <dbReference type="NCBI Taxonomy" id="239498"/>
    <lineage>
        <taxon>Bacteria</taxon>
        <taxon>Bacillati</taxon>
        <taxon>Actinomycetota</taxon>
        <taxon>Actinomycetes</taxon>
        <taxon>Mycobacteriales</taxon>
        <taxon>Tsukamurellaceae</taxon>
        <taxon>Tsukamurella</taxon>
    </lineage>
</organism>
<gene>
    <name evidence="1" type="ORF">AXK60_22695</name>
</gene>
<dbReference type="RefSeq" id="WP_068570351.1">
    <property type="nucleotide sequence ID" value="NZ_LSRF01000009.1"/>
</dbReference>
<reference evidence="2" key="1">
    <citation type="submission" date="2016-02" db="EMBL/GenBank/DDBJ databases">
        <authorList>
            <person name="Wen L."/>
            <person name="He K."/>
            <person name="Yang H."/>
        </authorList>
    </citation>
    <scope>NUCLEOTIDE SEQUENCE [LARGE SCALE GENOMIC DNA]</scope>
    <source>
        <strain evidence="2">JCM 15929</strain>
    </source>
</reference>
<comment type="caution">
    <text evidence="1">The sequence shown here is derived from an EMBL/GenBank/DDBJ whole genome shotgun (WGS) entry which is preliminary data.</text>
</comment>
<dbReference type="AlphaFoldDB" id="A0A138ATY9"/>